<proteinExistence type="predicted"/>
<evidence type="ECO:0000313" key="2">
    <source>
        <dbReference type="Proteomes" id="UP001162131"/>
    </source>
</evidence>
<keyword evidence="2" id="KW-1185">Reference proteome</keyword>
<name>A0AAU9JKP5_9CILI</name>
<reference evidence="1" key="1">
    <citation type="submission" date="2021-09" db="EMBL/GenBank/DDBJ databases">
        <authorList>
            <consortium name="AG Swart"/>
            <person name="Singh M."/>
            <person name="Singh A."/>
            <person name="Seah K."/>
            <person name="Emmerich C."/>
        </authorList>
    </citation>
    <scope>NUCLEOTIDE SEQUENCE</scope>
    <source>
        <strain evidence="1">ATCC30299</strain>
    </source>
</reference>
<evidence type="ECO:0000313" key="1">
    <source>
        <dbReference type="EMBL" id="CAG9326830.1"/>
    </source>
</evidence>
<gene>
    <name evidence="1" type="ORF">BSTOLATCC_MIC42338</name>
</gene>
<dbReference type="Proteomes" id="UP001162131">
    <property type="component" value="Unassembled WGS sequence"/>
</dbReference>
<sequence length="155" mass="18470">MNRCESNRPTEDRASQRYGYLSRCWELNSIVNSETTEKFIDIVYTRCALEDKTIILVESASRRDVVILRCYFSKQRATSDFPSIGFAELCQFRMLWKIDRTNTDAFSYVLTELNDFHSHQKFSEDQIQYETKLQRIPAHMQKRAIDYFSNKFFSK</sequence>
<dbReference type="EMBL" id="CAJZBQ010000041">
    <property type="protein sequence ID" value="CAG9326830.1"/>
    <property type="molecule type" value="Genomic_DNA"/>
</dbReference>
<organism evidence="1 2">
    <name type="scientific">Blepharisma stoltei</name>
    <dbReference type="NCBI Taxonomy" id="1481888"/>
    <lineage>
        <taxon>Eukaryota</taxon>
        <taxon>Sar</taxon>
        <taxon>Alveolata</taxon>
        <taxon>Ciliophora</taxon>
        <taxon>Postciliodesmatophora</taxon>
        <taxon>Heterotrichea</taxon>
        <taxon>Heterotrichida</taxon>
        <taxon>Blepharismidae</taxon>
        <taxon>Blepharisma</taxon>
    </lineage>
</organism>
<dbReference type="AlphaFoldDB" id="A0AAU9JKP5"/>
<accession>A0AAU9JKP5</accession>
<protein>
    <submittedName>
        <fullName evidence="1">Uncharacterized protein</fullName>
    </submittedName>
</protein>
<comment type="caution">
    <text evidence="1">The sequence shown here is derived from an EMBL/GenBank/DDBJ whole genome shotgun (WGS) entry which is preliminary data.</text>
</comment>